<dbReference type="AlphaFoldDB" id="A0A914CHL6"/>
<keyword evidence="1" id="KW-0472">Membrane</keyword>
<accession>A0A914CHL6</accession>
<organism evidence="2 3">
    <name type="scientific">Acrobeloides nanus</name>
    <dbReference type="NCBI Taxonomy" id="290746"/>
    <lineage>
        <taxon>Eukaryota</taxon>
        <taxon>Metazoa</taxon>
        <taxon>Ecdysozoa</taxon>
        <taxon>Nematoda</taxon>
        <taxon>Chromadorea</taxon>
        <taxon>Rhabditida</taxon>
        <taxon>Tylenchina</taxon>
        <taxon>Cephalobomorpha</taxon>
        <taxon>Cephaloboidea</taxon>
        <taxon>Cephalobidae</taxon>
        <taxon>Acrobeloides</taxon>
    </lineage>
</organism>
<dbReference type="WBParaSite" id="ACRNAN_scaffold10923.g18482.t1">
    <property type="protein sequence ID" value="ACRNAN_scaffold10923.g18482.t1"/>
    <property type="gene ID" value="ACRNAN_scaffold10923.g18482"/>
</dbReference>
<evidence type="ECO:0000313" key="3">
    <source>
        <dbReference type="WBParaSite" id="ACRNAN_scaffold10923.g18482.t1"/>
    </source>
</evidence>
<keyword evidence="1" id="KW-1133">Transmembrane helix</keyword>
<feature type="transmembrane region" description="Helical" evidence="1">
    <location>
        <begin position="55"/>
        <end position="74"/>
    </location>
</feature>
<evidence type="ECO:0000313" key="2">
    <source>
        <dbReference type="Proteomes" id="UP000887540"/>
    </source>
</evidence>
<reference evidence="3" key="1">
    <citation type="submission" date="2022-11" db="UniProtKB">
        <authorList>
            <consortium name="WormBaseParasite"/>
        </authorList>
    </citation>
    <scope>IDENTIFICATION</scope>
</reference>
<proteinExistence type="predicted"/>
<keyword evidence="2" id="KW-1185">Reference proteome</keyword>
<dbReference type="Proteomes" id="UP000887540">
    <property type="component" value="Unplaced"/>
</dbReference>
<sequence length="75" mass="8599">MPVQEVLTVDGLHDIEKAEPNRQYKRGSILYDHHAHYDDSQIANNQTHSFMSMSTYMWIILVLVIIIIIGVAGFL</sequence>
<protein>
    <submittedName>
        <fullName evidence="3">Uncharacterized protein</fullName>
    </submittedName>
</protein>
<evidence type="ECO:0000256" key="1">
    <source>
        <dbReference type="SAM" id="Phobius"/>
    </source>
</evidence>
<name>A0A914CHL6_9BILA</name>
<keyword evidence="1" id="KW-0812">Transmembrane</keyword>